<feature type="transmembrane region" description="Helical" evidence="8">
    <location>
        <begin position="335"/>
        <end position="357"/>
    </location>
</feature>
<feature type="domain" description="ABC transporter" evidence="9">
    <location>
        <begin position="31"/>
        <end position="210"/>
    </location>
</feature>
<evidence type="ECO:0000259" key="9">
    <source>
        <dbReference type="PROSITE" id="PS50893"/>
    </source>
</evidence>
<dbReference type="PANTHER" id="PTHR48041:SF139">
    <property type="entry name" value="PROTEIN SCARLET"/>
    <property type="match status" value="1"/>
</dbReference>
<reference evidence="10 11" key="1">
    <citation type="journal article" date="2023" name="Commun. Biol.">
        <title>Genome analysis of Parmales, the sister group of diatoms, reveals the evolutionary specialization of diatoms from phago-mixotrophs to photoautotrophs.</title>
        <authorList>
            <person name="Ban H."/>
            <person name="Sato S."/>
            <person name="Yoshikawa S."/>
            <person name="Yamada K."/>
            <person name="Nakamura Y."/>
            <person name="Ichinomiya M."/>
            <person name="Sato N."/>
            <person name="Blanc-Mathieu R."/>
            <person name="Endo H."/>
            <person name="Kuwata A."/>
            <person name="Ogata H."/>
        </authorList>
    </citation>
    <scope>NUCLEOTIDE SEQUENCE [LARGE SCALE GENOMIC DNA]</scope>
</reference>
<dbReference type="Pfam" id="PF01061">
    <property type="entry name" value="ABC2_membrane"/>
    <property type="match status" value="1"/>
</dbReference>
<dbReference type="EMBL" id="BRYB01000896">
    <property type="protein sequence ID" value="GMI39874.1"/>
    <property type="molecule type" value="Genomic_DNA"/>
</dbReference>
<name>A0ABQ6N421_9STRA</name>
<dbReference type="Pfam" id="PF19055">
    <property type="entry name" value="ABC2_membrane_7"/>
    <property type="match status" value="1"/>
</dbReference>
<dbReference type="SUPFAM" id="SSF52540">
    <property type="entry name" value="P-loop containing nucleoside triphosphate hydrolases"/>
    <property type="match status" value="1"/>
</dbReference>
<dbReference type="Proteomes" id="UP001165060">
    <property type="component" value="Unassembled WGS sequence"/>
</dbReference>
<keyword evidence="11" id="KW-1185">Reference proteome</keyword>
<proteinExistence type="predicted"/>
<evidence type="ECO:0000256" key="8">
    <source>
        <dbReference type="SAM" id="Phobius"/>
    </source>
</evidence>
<feature type="transmembrane region" description="Helical" evidence="8">
    <location>
        <begin position="441"/>
        <end position="463"/>
    </location>
</feature>
<sequence>MALVTDASFTERSAALGASQAAPPPLTPSSVAFSGISYEVQTLKKETLAILKGPLSGSFAPGKLTAIQGPSGAGKTSLLNILAGRVAASAGSAALQGHVLGDPASKVMGVSGGERKRTSIAMCLVSNPSVLFLDEPTSGLDSFIAFSVMRVLKRLCERGVTVISTIHQPSSDTFTLFDDLLLLSEGHVCYHGPAAAAVGYFGKQGYKCPAHSNPADYFFMHVLTCGDEEEKARTNFDQAARTEELRKAWGAAEERAARAFEPGAGVGAAQVPARAATSTAAEQFRLLLTRSWREATRNPLRVKAQCGQTLVFSAIISTIWWGLGDTQESIQDRSGVIFFMSANGMMSSIMGVLSTFGNERSTFIRDYENNLYGVGSYFMAKVVCDAPFYMAFPATTAVIMHSTVGFQYAANNYFTTIVTLVLLNYNGMAFGLVLASLFADIAVALLIAPLIIMPLMMFSGFFLNTESTPVYYSWIPWISPMKYAFSALVTSEFEGLDLQCEADELIRVDVGDGVVQDIYPFTQGEDFLETLNIEDFLTVPVCWIMMCVMTFLGYTTAYLCLLKLVRQGKK</sequence>
<evidence type="ECO:0000256" key="5">
    <source>
        <dbReference type="ARBA" id="ARBA00022840"/>
    </source>
</evidence>
<dbReference type="PROSITE" id="PS50893">
    <property type="entry name" value="ABC_TRANSPORTER_2"/>
    <property type="match status" value="1"/>
</dbReference>
<comment type="caution">
    <text evidence="10">The sequence shown here is derived from an EMBL/GenBank/DDBJ whole genome shotgun (WGS) entry which is preliminary data.</text>
</comment>
<keyword evidence="4" id="KW-0547">Nucleotide-binding</keyword>
<evidence type="ECO:0000256" key="4">
    <source>
        <dbReference type="ARBA" id="ARBA00022741"/>
    </source>
</evidence>
<organism evidence="10 11">
    <name type="scientific">Tetraparma gracilis</name>
    <dbReference type="NCBI Taxonomy" id="2962635"/>
    <lineage>
        <taxon>Eukaryota</taxon>
        <taxon>Sar</taxon>
        <taxon>Stramenopiles</taxon>
        <taxon>Ochrophyta</taxon>
        <taxon>Bolidophyceae</taxon>
        <taxon>Parmales</taxon>
        <taxon>Triparmaceae</taxon>
        <taxon>Tetraparma</taxon>
    </lineage>
</organism>
<dbReference type="InterPro" id="IPR043926">
    <property type="entry name" value="ABCG_dom"/>
</dbReference>
<gene>
    <name evidence="10" type="ORF">TeGR_g9467</name>
</gene>
<evidence type="ECO:0000256" key="3">
    <source>
        <dbReference type="ARBA" id="ARBA00022692"/>
    </source>
</evidence>
<evidence type="ECO:0000313" key="10">
    <source>
        <dbReference type="EMBL" id="GMI39874.1"/>
    </source>
</evidence>
<keyword evidence="2" id="KW-0813">Transport</keyword>
<evidence type="ECO:0000256" key="6">
    <source>
        <dbReference type="ARBA" id="ARBA00022989"/>
    </source>
</evidence>
<keyword evidence="7 8" id="KW-0472">Membrane</keyword>
<keyword evidence="6 8" id="KW-1133">Transmembrane helix</keyword>
<keyword evidence="3 8" id="KW-0812">Transmembrane</keyword>
<feature type="transmembrane region" description="Helical" evidence="8">
    <location>
        <begin position="413"/>
        <end position="434"/>
    </location>
</feature>
<comment type="subcellular location">
    <subcellularLocation>
        <location evidence="1">Membrane</location>
        <topology evidence="1">Multi-pass membrane protein</topology>
    </subcellularLocation>
</comment>
<dbReference type="InterPro" id="IPR003439">
    <property type="entry name" value="ABC_transporter-like_ATP-bd"/>
</dbReference>
<dbReference type="InterPro" id="IPR050352">
    <property type="entry name" value="ABCG_transporters"/>
</dbReference>
<dbReference type="PANTHER" id="PTHR48041">
    <property type="entry name" value="ABC TRANSPORTER G FAMILY MEMBER 28"/>
    <property type="match status" value="1"/>
</dbReference>
<feature type="transmembrane region" description="Helical" evidence="8">
    <location>
        <begin position="536"/>
        <end position="561"/>
    </location>
</feature>
<evidence type="ECO:0000256" key="1">
    <source>
        <dbReference type="ARBA" id="ARBA00004141"/>
    </source>
</evidence>
<dbReference type="Pfam" id="PF00005">
    <property type="entry name" value="ABC_tran"/>
    <property type="match status" value="2"/>
</dbReference>
<dbReference type="InterPro" id="IPR003593">
    <property type="entry name" value="AAA+_ATPase"/>
</dbReference>
<accession>A0ABQ6N421</accession>
<keyword evidence="5" id="KW-0067">ATP-binding</keyword>
<protein>
    <recommendedName>
        <fullName evidence="9">ABC transporter domain-containing protein</fullName>
    </recommendedName>
</protein>
<evidence type="ECO:0000313" key="11">
    <source>
        <dbReference type="Proteomes" id="UP001165060"/>
    </source>
</evidence>
<dbReference type="InterPro" id="IPR027417">
    <property type="entry name" value="P-loop_NTPase"/>
</dbReference>
<dbReference type="Gene3D" id="3.40.50.300">
    <property type="entry name" value="P-loop containing nucleotide triphosphate hydrolases"/>
    <property type="match status" value="2"/>
</dbReference>
<evidence type="ECO:0000256" key="2">
    <source>
        <dbReference type="ARBA" id="ARBA00022448"/>
    </source>
</evidence>
<evidence type="ECO:0000256" key="7">
    <source>
        <dbReference type="ARBA" id="ARBA00023136"/>
    </source>
</evidence>
<dbReference type="SMART" id="SM00382">
    <property type="entry name" value="AAA"/>
    <property type="match status" value="1"/>
</dbReference>
<dbReference type="InterPro" id="IPR013525">
    <property type="entry name" value="ABC2_TM"/>
</dbReference>
<feature type="transmembrane region" description="Helical" evidence="8">
    <location>
        <begin position="378"/>
        <end position="401"/>
    </location>
</feature>